<dbReference type="InterPro" id="IPR036388">
    <property type="entry name" value="WH-like_DNA-bd_sf"/>
</dbReference>
<dbReference type="Gene3D" id="1.10.10.10">
    <property type="entry name" value="Winged helix-like DNA-binding domain superfamily/Winged helix DNA-binding domain"/>
    <property type="match status" value="1"/>
</dbReference>
<accession>A0A0S3QS67</accession>
<dbReference type="Proteomes" id="UP000063234">
    <property type="component" value="Chromosome"/>
</dbReference>
<dbReference type="Gene3D" id="1.10.60.10">
    <property type="entry name" value="Iron dependent repressor, metal binding and dimerisation domain"/>
    <property type="match status" value="1"/>
</dbReference>
<dbReference type="SMART" id="SM00529">
    <property type="entry name" value="HTH_DTXR"/>
    <property type="match status" value="1"/>
</dbReference>
<dbReference type="InterPro" id="IPR022689">
    <property type="entry name" value="Iron_dep_repressor"/>
</dbReference>
<dbReference type="Pfam" id="PF01325">
    <property type="entry name" value="Fe_dep_repress"/>
    <property type="match status" value="1"/>
</dbReference>
<gene>
    <name evidence="8" type="primary">troR</name>
    <name evidence="8" type="ORF">TST_0378</name>
</gene>
<dbReference type="InterPro" id="IPR001367">
    <property type="entry name" value="Fe_dep_repressor"/>
</dbReference>
<evidence type="ECO:0000256" key="3">
    <source>
        <dbReference type="ARBA" id="ARBA00023015"/>
    </source>
</evidence>
<dbReference type="InterPro" id="IPR050536">
    <property type="entry name" value="DtxR_MntR_Metal-Reg"/>
</dbReference>
<evidence type="ECO:0000256" key="1">
    <source>
        <dbReference type="ARBA" id="ARBA00007871"/>
    </source>
</evidence>
<dbReference type="PANTHER" id="PTHR33238:SF7">
    <property type="entry name" value="IRON-DEPENDENT TRANSCRIPTIONAL REGULATOR"/>
    <property type="match status" value="1"/>
</dbReference>
<evidence type="ECO:0000313" key="9">
    <source>
        <dbReference type="Proteomes" id="UP000063234"/>
    </source>
</evidence>
<evidence type="ECO:0000256" key="6">
    <source>
        <dbReference type="ARBA" id="ARBA00025185"/>
    </source>
</evidence>
<dbReference type="KEGG" id="ttk:TST_0378"/>
<dbReference type="FunFam" id="1.10.60.10:FF:000005">
    <property type="entry name" value="Transcriptional regulator MntR protein"/>
    <property type="match status" value="1"/>
</dbReference>
<sequence>MDRLGQSLEDYLEAIYLISKERKVVRITEIADRLGVKKPSVVAAVKKLKDLGLVEQERYGYIELTDEGKVVAHEIYSRHLTLFRFFRDVLGVDARVANQDACMMEHYLSEETLTKLKRFVERLLEGGE</sequence>
<organism evidence="8 9">
    <name type="scientific">Thermosulfidibacter takaii (strain DSM 17441 / JCM 13301 / NBRC 103674 / ABI70S6)</name>
    <dbReference type="NCBI Taxonomy" id="1298851"/>
    <lineage>
        <taxon>Bacteria</taxon>
        <taxon>Pseudomonadati</taxon>
        <taxon>Thermosulfidibacterota</taxon>
        <taxon>Thermosulfidibacteria</taxon>
        <taxon>Thermosulfidibacterales</taxon>
        <taxon>Thermosulfidibacteraceae</taxon>
    </lineage>
</organism>
<reference evidence="9" key="1">
    <citation type="journal article" date="2018" name="Science">
        <title>A primordial and reversible TCA cycle in a facultatively chemolithoautotrophic thermophile.</title>
        <authorList>
            <person name="Nunoura T."/>
            <person name="Chikaraishi Y."/>
            <person name="Izaki R."/>
            <person name="Suwa T."/>
            <person name="Sato T."/>
            <person name="Harada T."/>
            <person name="Mori K."/>
            <person name="Kato Y."/>
            <person name="Miyazaki M."/>
            <person name="Shimamura S."/>
            <person name="Yanagawa K."/>
            <person name="Shuto A."/>
            <person name="Ohkouchi N."/>
            <person name="Fujita N."/>
            <person name="Takaki Y."/>
            <person name="Atomi H."/>
            <person name="Takai K."/>
        </authorList>
    </citation>
    <scope>NUCLEOTIDE SEQUENCE [LARGE SCALE GENOMIC DNA]</scope>
    <source>
        <strain evidence="9">DSM 17441 / JCM 13301 / NBRC 103674 / ABI70S6</strain>
    </source>
</reference>
<dbReference type="PROSITE" id="PS50944">
    <property type="entry name" value="HTH_DTXR"/>
    <property type="match status" value="1"/>
</dbReference>
<dbReference type="RefSeq" id="WP_197585814.1">
    <property type="nucleotide sequence ID" value="NZ_AP013035.1"/>
</dbReference>
<dbReference type="AlphaFoldDB" id="A0A0S3QS67"/>
<proteinExistence type="inferred from homology"/>
<dbReference type="GO" id="GO:0046983">
    <property type="term" value="F:protein dimerization activity"/>
    <property type="evidence" value="ECO:0007669"/>
    <property type="project" value="InterPro"/>
</dbReference>
<keyword evidence="3" id="KW-0805">Transcription regulation</keyword>
<dbReference type="GO" id="GO:0003700">
    <property type="term" value="F:DNA-binding transcription factor activity"/>
    <property type="evidence" value="ECO:0007669"/>
    <property type="project" value="InterPro"/>
</dbReference>
<dbReference type="InterPro" id="IPR036390">
    <property type="entry name" value="WH_DNA-bd_sf"/>
</dbReference>
<comment type="function">
    <text evidence="6">In the presence of manganese, represses expression of mntH and mntS. Up-regulates expression of mntP.</text>
</comment>
<feature type="domain" description="HTH dtxR-type" evidence="7">
    <location>
        <begin position="1"/>
        <end position="65"/>
    </location>
</feature>
<dbReference type="GO" id="GO:0046914">
    <property type="term" value="F:transition metal ion binding"/>
    <property type="evidence" value="ECO:0007669"/>
    <property type="project" value="InterPro"/>
</dbReference>
<dbReference type="SUPFAM" id="SSF46785">
    <property type="entry name" value="Winged helix' DNA-binding domain"/>
    <property type="match status" value="1"/>
</dbReference>
<dbReference type="PANTHER" id="PTHR33238">
    <property type="entry name" value="IRON (METAL) DEPENDENT REPRESSOR, DTXR FAMILY"/>
    <property type="match status" value="1"/>
</dbReference>
<evidence type="ECO:0000256" key="5">
    <source>
        <dbReference type="ARBA" id="ARBA00023163"/>
    </source>
</evidence>
<dbReference type="InterPro" id="IPR022687">
    <property type="entry name" value="HTH_DTXR"/>
</dbReference>
<evidence type="ECO:0000256" key="4">
    <source>
        <dbReference type="ARBA" id="ARBA00023125"/>
    </source>
</evidence>
<dbReference type="EMBL" id="AP013035">
    <property type="protein sequence ID" value="BAT71186.1"/>
    <property type="molecule type" value="Genomic_DNA"/>
</dbReference>
<evidence type="ECO:0000313" key="8">
    <source>
        <dbReference type="EMBL" id="BAT71186.1"/>
    </source>
</evidence>
<evidence type="ECO:0000259" key="7">
    <source>
        <dbReference type="PROSITE" id="PS50944"/>
    </source>
</evidence>
<dbReference type="InterPro" id="IPR036421">
    <property type="entry name" value="Fe_dep_repressor_sf"/>
</dbReference>
<keyword evidence="5" id="KW-0804">Transcription</keyword>
<keyword evidence="9" id="KW-1185">Reference proteome</keyword>
<evidence type="ECO:0000256" key="2">
    <source>
        <dbReference type="ARBA" id="ARBA00022386"/>
    </source>
</evidence>
<protein>
    <recommendedName>
        <fullName evidence="2">Transcriptional regulator MntR</fullName>
    </recommendedName>
</protein>
<dbReference type="Pfam" id="PF02742">
    <property type="entry name" value="Fe_dep_repr_C"/>
    <property type="match status" value="1"/>
</dbReference>
<dbReference type="GO" id="GO:0003677">
    <property type="term" value="F:DNA binding"/>
    <property type="evidence" value="ECO:0007669"/>
    <property type="project" value="UniProtKB-KW"/>
</dbReference>
<keyword evidence="4" id="KW-0238">DNA-binding</keyword>
<comment type="similarity">
    <text evidence="1">Belongs to the DtxR/MntR family.</text>
</comment>
<dbReference type="STRING" id="1298851.TST_0378"/>
<name>A0A0S3QS67_THET7</name>